<feature type="domain" description="HD-GYP" evidence="3">
    <location>
        <begin position="311"/>
        <end position="507"/>
    </location>
</feature>
<dbReference type="Pfam" id="PF13487">
    <property type="entry name" value="HD_5"/>
    <property type="match status" value="1"/>
</dbReference>
<sequence>MDDFIFAEEITETQKISLKPWKILISDDEKEIHTITKIVLSNFIYENRKVEIYDAYSRSETIEILKEHDDIAVLLLDVVMETDDAGLLVARDIRETLKNNLIRIILRTGQPGSAPEKDVISKYDINDYKEKTELTTTKLFTTVMTALRSYRDLHLIEKNKKGLEQILESTRRIMQFKSSALFADSVLNELIVLLNLSKEVELKDNKVNAMIVDTSNNQFNKIASKGSFENLEGEYLFTKSITDKLNKAISLGQSYFDHFDYVGYFKNENDMVNLILISSESEINQYDKSLLDIFSNNVAVAFNNVHLTHEILDTQKEIIETLSEVVEKRSKETSNHVLRVAQVSRFLALKYGLPEDEATKITMASPLHDIGKTGIPDSILLKPDKLTEEEYEIMKQHTQIGRDILGRSTRPLLKAASIISYEHHEKWNGKGYPNQKKGDDIHIYGRITALADVFDALYHKRCYKEAWPLEKIIDLIKGERGEHFDPKLVDIFLENIDDILGIVKRLS</sequence>
<dbReference type="GO" id="GO:0000160">
    <property type="term" value="P:phosphorelay signal transduction system"/>
    <property type="evidence" value="ECO:0007669"/>
    <property type="project" value="InterPro"/>
</dbReference>
<dbReference type="Gene3D" id="1.10.3210.10">
    <property type="entry name" value="Hypothetical protein af1432"/>
    <property type="match status" value="1"/>
</dbReference>
<gene>
    <name evidence="4" type="ORF">EW093_15530</name>
</gene>
<evidence type="ECO:0000256" key="1">
    <source>
        <dbReference type="PROSITE-ProRule" id="PRU00169"/>
    </source>
</evidence>
<dbReference type="Gene3D" id="3.40.50.2300">
    <property type="match status" value="1"/>
</dbReference>
<dbReference type="KEGG" id="sper:EW093_15530"/>
<dbReference type="SUPFAM" id="SSF52172">
    <property type="entry name" value="CheY-like"/>
    <property type="match status" value="1"/>
</dbReference>
<dbReference type="InterPro" id="IPR037522">
    <property type="entry name" value="HD_GYP_dom"/>
</dbReference>
<dbReference type="SMART" id="SM00471">
    <property type="entry name" value="HDc"/>
    <property type="match status" value="1"/>
</dbReference>
<protein>
    <submittedName>
        <fullName evidence="4">DUF3369 domain-containing protein</fullName>
    </submittedName>
</protein>
<name>A0A5C1QIG9_9SPIO</name>
<dbReference type="InterPro" id="IPR021800">
    <property type="entry name" value="DUF3369"/>
</dbReference>
<dbReference type="CDD" id="cd00077">
    <property type="entry name" value="HDc"/>
    <property type="match status" value="1"/>
</dbReference>
<evidence type="ECO:0000259" key="3">
    <source>
        <dbReference type="PROSITE" id="PS51832"/>
    </source>
</evidence>
<dbReference type="Pfam" id="PF11849">
    <property type="entry name" value="DUF3369"/>
    <property type="match status" value="1"/>
</dbReference>
<dbReference type="InterPro" id="IPR001789">
    <property type="entry name" value="Sig_transdc_resp-reg_receiver"/>
</dbReference>
<keyword evidence="5" id="KW-1185">Reference proteome</keyword>
<organism evidence="4 5">
    <name type="scientific">Thiospirochaeta perfilievii</name>
    <dbReference type="NCBI Taxonomy" id="252967"/>
    <lineage>
        <taxon>Bacteria</taxon>
        <taxon>Pseudomonadati</taxon>
        <taxon>Spirochaetota</taxon>
        <taxon>Spirochaetia</taxon>
        <taxon>Spirochaetales</taxon>
        <taxon>Spirochaetaceae</taxon>
        <taxon>Thiospirochaeta</taxon>
    </lineage>
</organism>
<accession>A0A5C1QIG9</accession>
<dbReference type="InterPro" id="IPR003607">
    <property type="entry name" value="HD/PDEase_dom"/>
</dbReference>
<dbReference type="InterPro" id="IPR052020">
    <property type="entry name" value="Cyclic_di-GMP/3'3'-cGAMP_PDE"/>
</dbReference>
<evidence type="ECO:0000259" key="2">
    <source>
        <dbReference type="PROSITE" id="PS50110"/>
    </source>
</evidence>
<dbReference type="PROSITE" id="PS50110">
    <property type="entry name" value="RESPONSE_REGULATORY"/>
    <property type="match status" value="1"/>
</dbReference>
<dbReference type="OrthoDB" id="367419at2"/>
<feature type="modified residue" description="4-aspartylphosphate" evidence="1">
    <location>
        <position position="77"/>
    </location>
</feature>
<dbReference type="PANTHER" id="PTHR45228:SF9">
    <property type="entry name" value="3'3'-CGAMP-SPECIFIC PHOSPHODIESTERASE 2"/>
    <property type="match status" value="1"/>
</dbReference>
<dbReference type="PROSITE" id="PS51832">
    <property type="entry name" value="HD_GYP"/>
    <property type="match status" value="1"/>
</dbReference>
<proteinExistence type="predicted"/>
<reference evidence="4 5" key="1">
    <citation type="submission" date="2019-02" db="EMBL/GenBank/DDBJ databases">
        <authorList>
            <person name="Fomenkov A."/>
            <person name="Dubinina G."/>
            <person name="Grabovich M."/>
            <person name="Vincze T."/>
            <person name="Roberts R.J."/>
        </authorList>
    </citation>
    <scope>NUCLEOTIDE SEQUENCE [LARGE SCALE GENOMIC DNA]</scope>
    <source>
        <strain evidence="4 5">P</strain>
    </source>
</reference>
<dbReference type="AlphaFoldDB" id="A0A5C1QIG9"/>
<evidence type="ECO:0000313" key="5">
    <source>
        <dbReference type="Proteomes" id="UP000323824"/>
    </source>
</evidence>
<dbReference type="InterPro" id="IPR011006">
    <property type="entry name" value="CheY-like_superfamily"/>
</dbReference>
<dbReference type="EMBL" id="CP035807">
    <property type="protein sequence ID" value="QEN06042.1"/>
    <property type="molecule type" value="Genomic_DNA"/>
</dbReference>
<reference evidence="4 5" key="2">
    <citation type="submission" date="2019-09" db="EMBL/GenBank/DDBJ databases">
        <title>Complete Genome Sequence and Methylome Analysis of free living Spirochaetas.</title>
        <authorList>
            <person name="Leshcheva N."/>
            <person name="Mikheeva N."/>
        </authorList>
    </citation>
    <scope>NUCLEOTIDE SEQUENCE [LARGE SCALE GENOMIC DNA]</scope>
    <source>
        <strain evidence="4 5">P</strain>
    </source>
</reference>
<evidence type="ECO:0000313" key="4">
    <source>
        <dbReference type="EMBL" id="QEN06042.1"/>
    </source>
</evidence>
<keyword evidence="1" id="KW-0597">Phosphoprotein</keyword>
<dbReference type="SUPFAM" id="SSF109604">
    <property type="entry name" value="HD-domain/PDEase-like"/>
    <property type="match status" value="1"/>
</dbReference>
<feature type="domain" description="Response regulatory" evidence="2">
    <location>
        <begin position="22"/>
        <end position="146"/>
    </location>
</feature>
<dbReference type="Proteomes" id="UP000323824">
    <property type="component" value="Chromosome"/>
</dbReference>
<dbReference type="RefSeq" id="WP_149569276.1">
    <property type="nucleotide sequence ID" value="NZ_CP035807.1"/>
</dbReference>
<dbReference type="PANTHER" id="PTHR45228">
    <property type="entry name" value="CYCLIC DI-GMP PHOSPHODIESTERASE TM_0186-RELATED"/>
    <property type="match status" value="1"/>
</dbReference>